<evidence type="ECO:0000256" key="5">
    <source>
        <dbReference type="ARBA" id="ARBA00023242"/>
    </source>
</evidence>
<dbReference type="Pfam" id="PF00319">
    <property type="entry name" value="SRF-TF"/>
    <property type="match status" value="1"/>
</dbReference>
<evidence type="ECO:0000256" key="3">
    <source>
        <dbReference type="ARBA" id="ARBA00023125"/>
    </source>
</evidence>
<reference evidence="8" key="1">
    <citation type="journal article" date="2014" name="Science">
        <title>The coffee genome provides insight into the convergent evolution of caffeine biosynthesis.</title>
        <authorList>
            <person name="Denoeud F."/>
            <person name="Carretero-Paulet L."/>
            <person name="Dereeper A."/>
            <person name="Droc G."/>
            <person name="Guyot R."/>
            <person name="Pietrella M."/>
            <person name="Zheng C."/>
            <person name="Alberti A."/>
            <person name="Anthony F."/>
            <person name="Aprea G."/>
            <person name="Aury J.M."/>
            <person name="Bento P."/>
            <person name="Bernard M."/>
            <person name="Bocs S."/>
            <person name="Campa C."/>
            <person name="Cenci A."/>
            <person name="Combes M.C."/>
            <person name="Crouzillat D."/>
            <person name="Da Silva C."/>
            <person name="Daddiego L."/>
            <person name="De Bellis F."/>
            <person name="Dussert S."/>
            <person name="Garsmeur O."/>
            <person name="Gayraud T."/>
            <person name="Guignon V."/>
            <person name="Jahn K."/>
            <person name="Jamilloux V."/>
            <person name="Joet T."/>
            <person name="Labadie K."/>
            <person name="Lan T."/>
            <person name="Leclercq J."/>
            <person name="Lepelley M."/>
            <person name="Leroy T."/>
            <person name="Li L.T."/>
            <person name="Librado P."/>
            <person name="Lopez L."/>
            <person name="Munoz A."/>
            <person name="Noel B."/>
            <person name="Pallavicini A."/>
            <person name="Perrotta G."/>
            <person name="Poncet V."/>
            <person name="Pot D."/>
            <person name="Priyono X."/>
            <person name="Rigoreau M."/>
            <person name="Rouard M."/>
            <person name="Rozas J."/>
            <person name="Tranchant-Dubreuil C."/>
            <person name="VanBuren R."/>
            <person name="Zhang Q."/>
            <person name="Andrade A.C."/>
            <person name="Argout X."/>
            <person name="Bertrand B."/>
            <person name="de Kochko A."/>
            <person name="Graziosi G."/>
            <person name="Henry R.J."/>
            <person name="Jayarama X."/>
            <person name="Ming R."/>
            <person name="Nagai C."/>
            <person name="Rounsley S."/>
            <person name="Sankoff D."/>
            <person name="Giuliano G."/>
            <person name="Albert V.A."/>
            <person name="Wincker P."/>
            <person name="Lashermes P."/>
        </authorList>
    </citation>
    <scope>NUCLEOTIDE SEQUENCE [LARGE SCALE GENOMIC DNA]</scope>
    <source>
        <strain evidence="8">cv. DH200-94</strain>
    </source>
</reference>
<comment type="subcellular location">
    <subcellularLocation>
        <location evidence="1">Nucleus</location>
    </subcellularLocation>
</comment>
<keyword evidence="4" id="KW-0804">Transcription</keyword>
<feature type="domain" description="MADS-box" evidence="6">
    <location>
        <begin position="8"/>
        <end position="68"/>
    </location>
</feature>
<dbReference type="InParanoid" id="A0A068VK53"/>
<protein>
    <submittedName>
        <fullName evidence="7">DH200=94 genomic scaffold, scaffold_2208</fullName>
    </submittedName>
</protein>
<proteinExistence type="predicted"/>
<dbReference type="OrthoDB" id="1613165at2759"/>
<name>A0A068VK53_COFCA</name>
<dbReference type="EMBL" id="HG741292">
    <property type="protein sequence ID" value="CDP20992.1"/>
    <property type="molecule type" value="Genomic_DNA"/>
</dbReference>
<dbReference type="PANTHER" id="PTHR11945">
    <property type="entry name" value="MADS BOX PROTEIN"/>
    <property type="match status" value="1"/>
</dbReference>
<evidence type="ECO:0000256" key="2">
    <source>
        <dbReference type="ARBA" id="ARBA00023015"/>
    </source>
</evidence>
<dbReference type="SMART" id="SM00432">
    <property type="entry name" value="MADS"/>
    <property type="match status" value="1"/>
</dbReference>
<dbReference type="FunFam" id="3.40.1810.10:FF:000006">
    <property type="entry name" value="Agamous-like MADS-box protein AGL62"/>
    <property type="match status" value="1"/>
</dbReference>
<dbReference type="SUPFAM" id="SSF55455">
    <property type="entry name" value="SRF-like"/>
    <property type="match status" value="1"/>
</dbReference>
<keyword evidence="5" id="KW-0539">Nucleus</keyword>
<dbReference type="PhylomeDB" id="A0A068VK53"/>
<evidence type="ECO:0000313" key="7">
    <source>
        <dbReference type="EMBL" id="CDP20992.1"/>
    </source>
</evidence>
<evidence type="ECO:0000256" key="1">
    <source>
        <dbReference type="ARBA" id="ARBA00004123"/>
    </source>
</evidence>
<dbReference type="GO" id="GO:0046983">
    <property type="term" value="F:protein dimerization activity"/>
    <property type="evidence" value="ECO:0007669"/>
    <property type="project" value="InterPro"/>
</dbReference>
<dbReference type="PANTHER" id="PTHR11945:SF776">
    <property type="entry name" value="AGAMOUS-LIKE 50-RELATED"/>
    <property type="match status" value="1"/>
</dbReference>
<organism evidence="7 8">
    <name type="scientific">Coffea canephora</name>
    <name type="common">Robusta coffee</name>
    <dbReference type="NCBI Taxonomy" id="49390"/>
    <lineage>
        <taxon>Eukaryota</taxon>
        <taxon>Viridiplantae</taxon>
        <taxon>Streptophyta</taxon>
        <taxon>Embryophyta</taxon>
        <taxon>Tracheophyta</taxon>
        <taxon>Spermatophyta</taxon>
        <taxon>Magnoliopsida</taxon>
        <taxon>eudicotyledons</taxon>
        <taxon>Gunneridae</taxon>
        <taxon>Pentapetalae</taxon>
        <taxon>asterids</taxon>
        <taxon>lamiids</taxon>
        <taxon>Gentianales</taxon>
        <taxon>Rubiaceae</taxon>
        <taxon>Ixoroideae</taxon>
        <taxon>Gardenieae complex</taxon>
        <taxon>Bertiereae - Coffeeae clade</taxon>
        <taxon>Coffeeae</taxon>
        <taxon>Coffea</taxon>
    </lineage>
</organism>
<dbReference type="GO" id="GO:0000981">
    <property type="term" value="F:DNA-binding transcription factor activity, RNA polymerase II-specific"/>
    <property type="evidence" value="ECO:0007669"/>
    <property type="project" value="TreeGrafter"/>
</dbReference>
<dbReference type="PRINTS" id="PR00404">
    <property type="entry name" value="MADSDOMAIN"/>
</dbReference>
<keyword evidence="3" id="KW-0238">DNA-binding</keyword>
<dbReference type="AlphaFoldDB" id="A0A068VK53"/>
<dbReference type="Gramene" id="CDP20992">
    <property type="protein sequence ID" value="CDP20992"/>
    <property type="gene ID" value="GSCOC_T00007333001"/>
</dbReference>
<dbReference type="GO" id="GO:0005634">
    <property type="term" value="C:nucleus"/>
    <property type="evidence" value="ECO:0007669"/>
    <property type="project" value="UniProtKB-SubCell"/>
</dbReference>
<dbReference type="Proteomes" id="UP000295252">
    <property type="component" value="Unassembled WGS sequence"/>
</dbReference>
<evidence type="ECO:0000259" key="6">
    <source>
        <dbReference type="PROSITE" id="PS50066"/>
    </source>
</evidence>
<dbReference type="InterPro" id="IPR033896">
    <property type="entry name" value="MEF2-like_N"/>
</dbReference>
<keyword evidence="2" id="KW-0805">Transcription regulation</keyword>
<dbReference type="CDD" id="cd00265">
    <property type="entry name" value="MADS_MEF2_like"/>
    <property type="match status" value="1"/>
</dbReference>
<dbReference type="PROSITE" id="PS50066">
    <property type="entry name" value="MADS_BOX_2"/>
    <property type="match status" value="1"/>
</dbReference>
<dbReference type="GO" id="GO:0000978">
    <property type="term" value="F:RNA polymerase II cis-regulatory region sequence-specific DNA binding"/>
    <property type="evidence" value="ECO:0007669"/>
    <property type="project" value="TreeGrafter"/>
</dbReference>
<dbReference type="InterPro" id="IPR002100">
    <property type="entry name" value="TF_MADSbox"/>
</dbReference>
<keyword evidence="8" id="KW-1185">Reference proteome</keyword>
<sequence length="282" mass="31122">MVPVKKTRGRQKIDIAKIQNEQHLQVTFSKRRAGLFKKASELCTLTGSEVALVVFSPGEKVYSFGSPNIDAIIEKFEFSTPKSDDASTLLLEAHHRFNVQHLNKQLSILENQLEAKKKIGETLNQLRQVGQIRHWWYAPINDLNLEQLESLHSALCELQNTVRIELEKPIYENTNQVPDLNGINPSGISPLGINTRENEGGAFDLIQSQPPRTKAFAPTAASSLVNTGISSNAWTRALTAENGPTASLSFAPNASEFDGATMPCYPSQGFNTIYGGLTLFKI</sequence>
<accession>A0A068VK53</accession>
<dbReference type="Gene3D" id="3.40.1810.10">
    <property type="entry name" value="Transcription factor, MADS-box"/>
    <property type="match status" value="1"/>
</dbReference>
<gene>
    <name evidence="7" type="ORF">GSCOC_T00007333001</name>
</gene>
<evidence type="ECO:0000313" key="8">
    <source>
        <dbReference type="Proteomes" id="UP000295252"/>
    </source>
</evidence>
<dbReference type="GO" id="GO:0045944">
    <property type="term" value="P:positive regulation of transcription by RNA polymerase II"/>
    <property type="evidence" value="ECO:0007669"/>
    <property type="project" value="InterPro"/>
</dbReference>
<dbReference type="InterPro" id="IPR036879">
    <property type="entry name" value="TF_MADSbox_sf"/>
</dbReference>
<evidence type="ECO:0000256" key="4">
    <source>
        <dbReference type="ARBA" id="ARBA00023163"/>
    </source>
</evidence>